<dbReference type="GO" id="GO:0046872">
    <property type="term" value="F:metal ion binding"/>
    <property type="evidence" value="ECO:0007669"/>
    <property type="project" value="UniProtKB-KW"/>
</dbReference>
<protein>
    <recommendedName>
        <fullName evidence="7">Phosphoglycolate phosphatase</fullName>
    </recommendedName>
</protein>
<feature type="chain" id="PRO_5005191712" description="Phosphoglycolate phosphatase" evidence="5">
    <location>
        <begin position="25"/>
        <end position="359"/>
    </location>
</feature>
<dbReference type="FunFam" id="3.40.50.1000:FF:000039">
    <property type="entry name" value="Phosphoglycolate phosphatase"/>
    <property type="match status" value="1"/>
</dbReference>
<dbReference type="EMBL" id="CDMZ01002364">
    <property type="protein sequence ID" value="CEM42044.1"/>
    <property type="molecule type" value="Genomic_DNA"/>
</dbReference>
<keyword evidence="4" id="KW-0479">Metal-binding</keyword>
<name>A0A0G4HDR1_9ALVE</name>
<feature type="active site" description="Nucleophile" evidence="2">
    <location>
        <position position="84"/>
    </location>
</feature>
<dbReference type="AlphaFoldDB" id="A0A0G4HDR1"/>
<dbReference type="InterPro" id="IPR006349">
    <property type="entry name" value="PGP_euk"/>
</dbReference>
<evidence type="ECO:0000313" key="6">
    <source>
        <dbReference type="EMBL" id="CEM42044.1"/>
    </source>
</evidence>
<accession>A0A0G4HDR1</accession>
<evidence type="ECO:0000256" key="1">
    <source>
        <dbReference type="ARBA" id="ARBA00022801"/>
    </source>
</evidence>
<dbReference type="SUPFAM" id="SSF56784">
    <property type="entry name" value="HAD-like"/>
    <property type="match status" value="1"/>
</dbReference>
<dbReference type="PIRSF" id="PIRSF000915">
    <property type="entry name" value="PGP-type_phosphatase"/>
    <property type="match status" value="1"/>
</dbReference>
<proteinExistence type="predicted"/>
<dbReference type="NCBIfam" id="TIGR01452">
    <property type="entry name" value="PGP_euk"/>
    <property type="match status" value="1"/>
</dbReference>
<gene>
    <name evidence="6" type="ORF">Cvel_6427</name>
</gene>
<feature type="binding site" evidence="4">
    <location>
        <position position="305"/>
    </location>
    <ligand>
        <name>Mg(2+)</name>
        <dbReference type="ChEBI" id="CHEBI:18420"/>
    </ligand>
</feature>
<dbReference type="Pfam" id="PF13242">
    <property type="entry name" value="Hydrolase_like"/>
    <property type="match status" value="1"/>
</dbReference>
<evidence type="ECO:0008006" key="7">
    <source>
        <dbReference type="Google" id="ProtNLM"/>
    </source>
</evidence>
<feature type="binding site" evidence="4">
    <location>
        <position position="84"/>
    </location>
    <ligand>
        <name>Mg(2+)</name>
        <dbReference type="ChEBI" id="CHEBI:18420"/>
    </ligand>
</feature>
<organism evidence="6">
    <name type="scientific">Chromera velia CCMP2878</name>
    <dbReference type="NCBI Taxonomy" id="1169474"/>
    <lineage>
        <taxon>Eukaryota</taxon>
        <taxon>Sar</taxon>
        <taxon>Alveolata</taxon>
        <taxon>Colpodellida</taxon>
        <taxon>Chromeraceae</taxon>
        <taxon>Chromera</taxon>
    </lineage>
</organism>
<sequence>MRAPKLSALVSAFACLLQAPHCSAFLRGSRLPTGTVRRDFSPLSSRATPFAVLKAVPTLEAETECAYLAGADEFLKGIDVIVFDCDGVIWRGDSVIPGIPDVLDKLRALGKRLFFVTNNSTKSRKGYKKKFTDLGLDVQDEEIFSSSFAAAAYFEQTKFKETGKKVYVVGETGIEEELDLVGVPWIGATKDKDKKIELKPGAKLEIDPQVGAVCVGFDRNINYYKLQYAQLAINENKAQFIATNLDAVTHLTDAQEWAGNGSMVGAIKGCTGKEPTVVGKPAPLMIDYIVDKYKVQKNRILMVGDRLDTDIAFGRNNGLRTVLTLSGVTSPERLRNTMQGSNGSLKPEYFVESINDFFK</sequence>
<dbReference type="Gene3D" id="3.40.50.1000">
    <property type="entry name" value="HAD superfamily/HAD-like"/>
    <property type="match status" value="2"/>
</dbReference>
<reference evidence="6" key="1">
    <citation type="submission" date="2014-11" db="EMBL/GenBank/DDBJ databases">
        <authorList>
            <person name="Otto D Thomas"/>
            <person name="Naeem Raeece"/>
        </authorList>
    </citation>
    <scope>NUCLEOTIDE SEQUENCE</scope>
</reference>
<dbReference type="PANTHER" id="PTHR19288:SF46">
    <property type="entry name" value="HALOACID DEHALOGENASE-LIKE HYDROLASE DOMAIN-CONTAINING PROTEIN 2"/>
    <property type="match status" value="1"/>
</dbReference>
<dbReference type="SFLD" id="SFLDG01139">
    <property type="entry name" value="C2.A:_Pyridoxal_Phosphate_Phos"/>
    <property type="match status" value="1"/>
</dbReference>
<evidence type="ECO:0000256" key="2">
    <source>
        <dbReference type="PIRSR" id="PIRSR000915-1"/>
    </source>
</evidence>
<dbReference type="SFLD" id="SFLDF00039">
    <property type="entry name" value="phosphoglycolate_phosphatase_2"/>
    <property type="match status" value="1"/>
</dbReference>
<evidence type="ECO:0000256" key="4">
    <source>
        <dbReference type="PIRSR" id="PIRSR000915-3"/>
    </source>
</evidence>
<dbReference type="InterPro" id="IPR036412">
    <property type="entry name" value="HAD-like_sf"/>
</dbReference>
<feature type="signal peptide" evidence="5">
    <location>
        <begin position="1"/>
        <end position="24"/>
    </location>
</feature>
<dbReference type="InterPro" id="IPR006357">
    <property type="entry name" value="HAD-SF_hydro_IIA"/>
</dbReference>
<dbReference type="GO" id="GO:0005737">
    <property type="term" value="C:cytoplasm"/>
    <property type="evidence" value="ECO:0007669"/>
    <property type="project" value="TreeGrafter"/>
</dbReference>
<evidence type="ECO:0000256" key="3">
    <source>
        <dbReference type="PIRSR" id="PIRSR000915-2"/>
    </source>
</evidence>
<feature type="binding site" evidence="4">
    <location>
        <position position="86"/>
    </location>
    <ligand>
        <name>Mg(2+)</name>
        <dbReference type="ChEBI" id="CHEBI:18420"/>
    </ligand>
</feature>
<feature type="binding site" evidence="3">
    <location>
        <position position="280"/>
    </location>
    <ligand>
        <name>substrate</name>
    </ligand>
</feature>
<keyword evidence="1" id="KW-0378">Hydrolase</keyword>
<dbReference type="Pfam" id="PF13344">
    <property type="entry name" value="Hydrolase_6"/>
    <property type="match status" value="1"/>
</dbReference>
<dbReference type="PANTHER" id="PTHR19288">
    <property type="entry name" value="4-NITROPHENYLPHOSPHATASE-RELATED"/>
    <property type="match status" value="1"/>
</dbReference>
<comment type="cofactor">
    <cofactor evidence="4">
        <name>Mg(2+)</name>
        <dbReference type="ChEBI" id="CHEBI:18420"/>
    </cofactor>
    <text evidence="4">Divalent metal ions. Mg(2+) is the most effective.</text>
</comment>
<dbReference type="InterPro" id="IPR023214">
    <property type="entry name" value="HAD_sf"/>
</dbReference>
<dbReference type="SFLD" id="SFLDS00003">
    <property type="entry name" value="Haloacid_Dehalogenase"/>
    <property type="match status" value="1"/>
</dbReference>
<dbReference type="GO" id="GO:0016791">
    <property type="term" value="F:phosphatase activity"/>
    <property type="evidence" value="ECO:0007669"/>
    <property type="project" value="InterPro"/>
</dbReference>
<evidence type="ECO:0000256" key="5">
    <source>
        <dbReference type="SAM" id="SignalP"/>
    </source>
</evidence>
<dbReference type="VEuPathDB" id="CryptoDB:Cvel_6427"/>
<keyword evidence="4" id="KW-0460">Magnesium</keyword>
<keyword evidence="5" id="KW-0732">Signal</keyword>
<dbReference type="NCBIfam" id="TIGR01460">
    <property type="entry name" value="HAD-SF-IIA"/>
    <property type="match status" value="1"/>
</dbReference>
<feature type="active site" description="Proton donor" evidence="2">
    <location>
        <position position="86"/>
    </location>
</feature>
<dbReference type="PhylomeDB" id="A0A0G4HDR1"/>